<evidence type="ECO:0000259" key="10">
    <source>
        <dbReference type="Pfam" id="PF00298"/>
    </source>
</evidence>
<dbReference type="InterPro" id="IPR000911">
    <property type="entry name" value="Ribosomal_uL11"/>
</dbReference>
<evidence type="ECO:0000259" key="11">
    <source>
        <dbReference type="Pfam" id="PF03946"/>
    </source>
</evidence>
<dbReference type="FunFam" id="3.30.1550.10:FF:000004">
    <property type="entry name" value="Mitochondrial 54S ribosomal protein YmL19"/>
    <property type="match status" value="1"/>
</dbReference>
<evidence type="ECO:0000313" key="12">
    <source>
        <dbReference type="EMBL" id="KAH6659616.1"/>
    </source>
</evidence>
<dbReference type="RefSeq" id="XP_045963747.1">
    <property type="nucleotide sequence ID" value="XM_046101310.1"/>
</dbReference>
<comment type="similarity">
    <text evidence="2 8">Belongs to the universal ribosomal protein uL11 family.</text>
</comment>
<dbReference type="CDD" id="cd00349">
    <property type="entry name" value="Ribosomal_L11"/>
    <property type="match status" value="1"/>
</dbReference>
<dbReference type="SUPFAM" id="SSF46906">
    <property type="entry name" value="Ribosomal protein L11, C-terminal domain"/>
    <property type="match status" value="1"/>
</dbReference>
<dbReference type="InterPro" id="IPR020784">
    <property type="entry name" value="Ribosomal_uL11_N"/>
</dbReference>
<dbReference type="GeneID" id="70130202"/>
<evidence type="ECO:0000256" key="4">
    <source>
        <dbReference type="ARBA" id="ARBA00023128"/>
    </source>
</evidence>
<dbReference type="InterPro" id="IPR020783">
    <property type="entry name" value="Ribosomal_uL11_C"/>
</dbReference>
<evidence type="ECO:0000256" key="7">
    <source>
        <dbReference type="ARBA" id="ARBA00040104"/>
    </source>
</evidence>
<dbReference type="NCBIfam" id="TIGR01632">
    <property type="entry name" value="L11_bact"/>
    <property type="match status" value="1"/>
</dbReference>
<comment type="subcellular location">
    <subcellularLocation>
        <location evidence="1">Mitochondrion</location>
    </subcellularLocation>
</comment>
<evidence type="ECO:0000256" key="3">
    <source>
        <dbReference type="ARBA" id="ARBA00022980"/>
    </source>
</evidence>
<feature type="domain" description="Large ribosomal subunit protein uL11 N-terminal" evidence="11">
    <location>
        <begin position="100"/>
        <end position="158"/>
    </location>
</feature>
<dbReference type="GO" id="GO:0003735">
    <property type="term" value="F:structural constituent of ribosome"/>
    <property type="evidence" value="ECO:0007669"/>
    <property type="project" value="InterPro"/>
</dbReference>
<evidence type="ECO:0000256" key="9">
    <source>
        <dbReference type="SAM" id="MobiDB-lite"/>
    </source>
</evidence>
<comment type="caution">
    <text evidence="12">The sequence shown here is derived from an EMBL/GenBank/DDBJ whole genome shotgun (WGS) entry which is preliminary data.</text>
</comment>
<evidence type="ECO:0000256" key="5">
    <source>
        <dbReference type="ARBA" id="ARBA00023274"/>
    </source>
</evidence>
<feature type="region of interest" description="Disordered" evidence="9">
    <location>
        <begin position="1"/>
        <end position="40"/>
    </location>
</feature>
<dbReference type="InterPro" id="IPR036796">
    <property type="entry name" value="Ribosomal_uL11_N_sf"/>
</dbReference>
<dbReference type="SMART" id="SM00649">
    <property type="entry name" value="RL11"/>
    <property type="match status" value="1"/>
</dbReference>
<feature type="domain" description="Large ribosomal subunit protein uL11 C-terminal" evidence="10">
    <location>
        <begin position="163"/>
        <end position="240"/>
    </location>
</feature>
<dbReference type="Pfam" id="PF00298">
    <property type="entry name" value="Ribosomal_L11"/>
    <property type="match status" value="1"/>
</dbReference>
<organism evidence="12 13">
    <name type="scientific">Truncatella angustata</name>
    <dbReference type="NCBI Taxonomy" id="152316"/>
    <lineage>
        <taxon>Eukaryota</taxon>
        <taxon>Fungi</taxon>
        <taxon>Dikarya</taxon>
        <taxon>Ascomycota</taxon>
        <taxon>Pezizomycotina</taxon>
        <taxon>Sordariomycetes</taxon>
        <taxon>Xylariomycetidae</taxon>
        <taxon>Amphisphaeriales</taxon>
        <taxon>Sporocadaceae</taxon>
        <taxon>Truncatella</taxon>
    </lineage>
</organism>
<protein>
    <recommendedName>
        <fullName evidence="7">Large ribosomal subunit protein uL11m</fullName>
    </recommendedName>
</protein>
<dbReference type="InterPro" id="IPR006519">
    <property type="entry name" value="Ribosomal_uL11_bac-typ"/>
</dbReference>
<dbReference type="HAMAP" id="MF_00736">
    <property type="entry name" value="Ribosomal_uL11"/>
    <property type="match status" value="1"/>
</dbReference>
<sequence>MSVAAYPDLDQQPSRAPGYTGDGDPELGAGSWSPGGSQLLASKFPQASRSLQLNRLDSRKTIRDRNHVPVAFVLEYSRQRGSAHRTSNMSKRGAAADQIVKLIVGAGQATPSPPVGPALGSKGIKSIDFCKEFNARTQHILPGTPMPTRVTVRPDRTFHFDIRTPQTSWLLRNAADLPVGKKGKRKGAAKPGHEVVGSVTLKHVYEIAKIKQTELRLSGLSLEGLCKSIIYQAKSIGISIVA</sequence>
<gene>
    <name evidence="12" type="ORF">BKA67DRAFT_545085</name>
</gene>
<dbReference type="GO" id="GO:0006412">
    <property type="term" value="P:translation"/>
    <property type="evidence" value="ECO:0007669"/>
    <property type="project" value="InterPro"/>
</dbReference>
<accession>A0A9P8UX38</accession>
<dbReference type="FunFam" id="1.10.10.250:FF:000005">
    <property type="entry name" value="Mitochondrial 54S ribosomal protein YmL19"/>
    <property type="match status" value="1"/>
</dbReference>
<name>A0A9P8UX38_9PEZI</name>
<dbReference type="EMBL" id="JAGPXC010000001">
    <property type="protein sequence ID" value="KAH6659616.1"/>
    <property type="molecule type" value="Genomic_DNA"/>
</dbReference>
<keyword evidence="13" id="KW-1185">Reference proteome</keyword>
<keyword evidence="4" id="KW-0496">Mitochondrion</keyword>
<evidence type="ECO:0000313" key="13">
    <source>
        <dbReference type="Proteomes" id="UP000758603"/>
    </source>
</evidence>
<keyword evidence="5 8" id="KW-0687">Ribonucleoprotein</keyword>
<keyword evidence="3 8" id="KW-0689">Ribosomal protein</keyword>
<reference evidence="12" key="1">
    <citation type="journal article" date="2021" name="Nat. Commun.">
        <title>Genetic determinants of endophytism in the Arabidopsis root mycobiome.</title>
        <authorList>
            <person name="Mesny F."/>
            <person name="Miyauchi S."/>
            <person name="Thiergart T."/>
            <person name="Pickel B."/>
            <person name="Atanasova L."/>
            <person name="Karlsson M."/>
            <person name="Huettel B."/>
            <person name="Barry K.W."/>
            <person name="Haridas S."/>
            <person name="Chen C."/>
            <person name="Bauer D."/>
            <person name="Andreopoulos W."/>
            <person name="Pangilinan J."/>
            <person name="LaButti K."/>
            <person name="Riley R."/>
            <person name="Lipzen A."/>
            <person name="Clum A."/>
            <person name="Drula E."/>
            <person name="Henrissat B."/>
            <person name="Kohler A."/>
            <person name="Grigoriev I.V."/>
            <person name="Martin F.M."/>
            <person name="Hacquard S."/>
        </authorList>
    </citation>
    <scope>NUCLEOTIDE SEQUENCE</scope>
    <source>
        <strain evidence="12">MPI-SDFR-AT-0073</strain>
    </source>
</reference>
<dbReference type="SUPFAM" id="SSF54747">
    <property type="entry name" value="Ribosomal L11/L12e N-terminal domain"/>
    <property type="match status" value="1"/>
</dbReference>
<dbReference type="Gene3D" id="1.10.10.250">
    <property type="entry name" value="Ribosomal protein L11, C-terminal domain"/>
    <property type="match status" value="1"/>
</dbReference>
<dbReference type="InterPro" id="IPR036769">
    <property type="entry name" value="Ribosomal_uL11_C_sf"/>
</dbReference>
<proteinExistence type="inferred from homology"/>
<comment type="function">
    <text evidence="6">Component of the mitochondrial ribosome (mitoribosome), a dedicated translation machinery responsible for the synthesis of mitochondrial genome-encoded proteins, including at least some of the essential transmembrane subunits of the mitochondrial respiratory chain. The mitoribosomes are attached to the mitochondrial inner membrane and translation products are cotranslationally integrated into the membrane.</text>
</comment>
<evidence type="ECO:0000256" key="1">
    <source>
        <dbReference type="ARBA" id="ARBA00004173"/>
    </source>
</evidence>
<dbReference type="GO" id="GO:0070180">
    <property type="term" value="F:large ribosomal subunit rRNA binding"/>
    <property type="evidence" value="ECO:0007669"/>
    <property type="project" value="TreeGrafter"/>
</dbReference>
<evidence type="ECO:0000256" key="2">
    <source>
        <dbReference type="ARBA" id="ARBA00010537"/>
    </source>
</evidence>
<dbReference type="PANTHER" id="PTHR11661:SF1">
    <property type="entry name" value="LARGE RIBOSOMAL SUBUNIT PROTEIN UL11M"/>
    <property type="match status" value="1"/>
</dbReference>
<dbReference type="Proteomes" id="UP000758603">
    <property type="component" value="Unassembled WGS sequence"/>
</dbReference>
<dbReference type="AlphaFoldDB" id="A0A9P8UX38"/>
<dbReference type="PANTHER" id="PTHR11661">
    <property type="entry name" value="60S RIBOSOMAL PROTEIN L12"/>
    <property type="match status" value="1"/>
</dbReference>
<dbReference type="OrthoDB" id="1091498at2759"/>
<dbReference type="GO" id="GO:0005762">
    <property type="term" value="C:mitochondrial large ribosomal subunit"/>
    <property type="evidence" value="ECO:0007669"/>
    <property type="project" value="TreeGrafter"/>
</dbReference>
<evidence type="ECO:0000256" key="8">
    <source>
        <dbReference type="RuleBase" id="RU003978"/>
    </source>
</evidence>
<evidence type="ECO:0000256" key="6">
    <source>
        <dbReference type="ARBA" id="ARBA00037226"/>
    </source>
</evidence>
<dbReference type="Pfam" id="PF03946">
    <property type="entry name" value="Ribosomal_L11_N"/>
    <property type="match status" value="1"/>
</dbReference>
<dbReference type="Gene3D" id="3.30.1550.10">
    <property type="entry name" value="Ribosomal protein L11/L12, N-terminal domain"/>
    <property type="match status" value="1"/>
</dbReference>